<feature type="domain" description="EF-hand" evidence="5">
    <location>
        <begin position="966"/>
        <end position="1001"/>
    </location>
</feature>
<dbReference type="InterPro" id="IPR011992">
    <property type="entry name" value="EF-hand-dom_pair"/>
</dbReference>
<sequence length="1619" mass="183848">MVEDSNVWSALGTCISRCLESKRGIVIPSLGTFTFTSQVSLEGVTSPNLRDRDDRLPVFIATPDLAPNVRAGISHQSGIRPFSAKGISGKVPTTKLNYAEFAILTNSTKDEGKNKVDEAIRHLGESLKAGKDIRIPIEGVGSLVGKNGIVAVVFHKKYEPNPAAMTVTEDGANWLKSNLGIDITRPNSSRTERVPKFQNPKGRPLTAGARQIRSSSQRPISSNSEFLQEDETTRLDRLQGIEPKMRPYSATNLNTLKKFESAVRPQSEQFPRPQQSQSAWILTPQESPLNIVRPPLHSKSSISLNESSQVGNFLTENQAKYILTCQSKDQSNRGILPYDDFVQVLRMLEIPNLTEEAINKLILITGCRSANKIRYIDFIDALTKKSSFKKTNGKGSVASDFTANYNRNSIMPIVNLIWDKKLVIAELSGSGGMRPRVALIPSELLALLKKAGIQINIHQLKAILREGNMTSASALDLLKLVKDFINPASDSSVLSDIMSEAKFSRPNSAVVYDDQLEKIRNFLRNYDLQEVYNEISEGGTLNAEQFISFICEKSEGRIKGHEAHKAFLLASQGIDTIAEVDFCRAFQIYQQPKHIENRGMIKLKHWLRNAKITTEQGFQHLLQAASSADTLDREQWKIAMREFDFNAYEAEILFDALDVKHDNVIDLAEWINRIYEEAGPLQSLRDTFIGHNLSAEDLLIKLNAQGKQRLSIEEMANALQRMDPTLTTGNAVDMARAASGKKGYVDIQDFLVQISQKPFEFEGDWKKQILRKIQLKISGDIASFKKIFEECDERNTGKLPMSTFQDCIYKANAGLNEIEIDRLGRVLDNGQHLVDYTEFLDHLEGPLLPPQDPLKSTIIRIQVFMKQNGLTHSKLLKKMGKHVSVQTFADFISRKLQKKLDKSTIYEVANKFDVNKDGFIDIHDLNATLSGKSFKDINSEKSFPAQRLAPDRAKSVIKDIRRALVAKRMSYYDAFRAFDAENNGVLSAQEFYDGLDKIIELSQPVKDGLFAIMDKQSIGIVTRESFIAVLKDTNIEPSVFGDSWGWENETLTKIRQWIYKENLTVEEAFRAFDKDFDGVINKKDLEKALVDVLKLEERECYSSKVDRLYKLLDTYKRNSIQLSDFKLLFEENRSPEWKESAKQQLGLFLSKNYSDIHESFETIGEMTGKITLDQFISWIEKKQVLNGFNLTPNLLRELFTYFDPHRKGYLTEQDWFHAGGNISHIKQNVQEIKDAIRSNFADVNSAYEYFLSYHNSISQNILYQEFEQAIQALIPNRFKAADIKKAWDSISKEASISESDFKRLFDDGHFMSTFSLSKSSHNFTKTASSNSKLTTSLSISSYNSDTDPLKKLQKLIKASPFTVEEIFKQMDTDASGKLSAIEFRNAMRKLGLGLTARDIELVVSRIDTNNDGLIDWQEFSRHFKDTEAESHIKAASSLRLNTLKDHMSHYMLSPKDAFEQFDTQRSGKLSFNAFSALIKRLCELANEPFPPFNVIKDLFDIIDIRKDGFLDMREWLNTFKLSKTDSWEDSKLFEDVSKLIARNRKLLQLTFEIVAKDGRVEYNQAREILGSVLKEVRLNEEQWKSTLGVAMRSGMVDYRFLLEVYKERAVTKQSHPKPL</sequence>
<reference evidence="6" key="1">
    <citation type="submission" date="2021-09" db="EMBL/GenBank/DDBJ databases">
        <authorList>
            <consortium name="AG Swart"/>
            <person name="Singh M."/>
            <person name="Singh A."/>
            <person name="Seah K."/>
            <person name="Emmerich C."/>
        </authorList>
    </citation>
    <scope>NUCLEOTIDE SEQUENCE</scope>
    <source>
        <strain evidence="6">ATCC30299</strain>
    </source>
</reference>
<dbReference type="Gene3D" id="1.10.238.10">
    <property type="entry name" value="EF-hand"/>
    <property type="match status" value="6"/>
</dbReference>
<evidence type="ECO:0000313" key="7">
    <source>
        <dbReference type="Proteomes" id="UP001162131"/>
    </source>
</evidence>
<accession>A0AAU9K659</accession>
<feature type="compositionally biased region" description="Low complexity" evidence="4">
    <location>
        <begin position="210"/>
        <end position="224"/>
    </location>
</feature>
<dbReference type="Pfam" id="PF18289">
    <property type="entry name" value="HU-CCDC81_euk_2"/>
    <property type="match status" value="1"/>
</dbReference>
<feature type="domain" description="EF-hand" evidence="5">
    <location>
        <begin position="1394"/>
        <end position="1429"/>
    </location>
</feature>
<feature type="domain" description="EF-hand" evidence="5">
    <location>
        <begin position="1060"/>
        <end position="1095"/>
    </location>
</feature>
<dbReference type="InterPro" id="IPR051581">
    <property type="entry name" value="Ca-bind"/>
</dbReference>
<evidence type="ECO:0000256" key="2">
    <source>
        <dbReference type="ARBA" id="ARBA00022737"/>
    </source>
</evidence>
<dbReference type="SMART" id="SM00054">
    <property type="entry name" value="EFh"/>
    <property type="match status" value="9"/>
</dbReference>
<evidence type="ECO:0000259" key="5">
    <source>
        <dbReference type="PROSITE" id="PS50222"/>
    </source>
</evidence>
<feature type="domain" description="EF-hand" evidence="5">
    <location>
        <begin position="1358"/>
        <end position="1393"/>
    </location>
</feature>
<keyword evidence="3" id="KW-0106">Calcium</keyword>
<evidence type="ECO:0000313" key="6">
    <source>
        <dbReference type="EMBL" id="CAG9333497.1"/>
    </source>
</evidence>
<dbReference type="InterPro" id="IPR018247">
    <property type="entry name" value="EF_Hand_1_Ca_BS"/>
</dbReference>
<dbReference type="Pfam" id="PF13499">
    <property type="entry name" value="EF-hand_7"/>
    <property type="match status" value="1"/>
</dbReference>
<dbReference type="SUPFAM" id="SSF47473">
    <property type="entry name" value="EF-hand"/>
    <property type="match status" value="6"/>
</dbReference>
<evidence type="ECO:0000256" key="3">
    <source>
        <dbReference type="ARBA" id="ARBA00022837"/>
    </source>
</evidence>
<dbReference type="Pfam" id="PF13202">
    <property type="entry name" value="EF-hand_5"/>
    <property type="match status" value="3"/>
</dbReference>
<dbReference type="EMBL" id="CAJZBQ010000056">
    <property type="protein sequence ID" value="CAG9333497.1"/>
    <property type="molecule type" value="Genomic_DNA"/>
</dbReference>
<evidence type="ECO:0000256" key="1">
    <source>
        <dbReference type="ARBA" id="ARBA00022723"/>
    </source>
</evidence>
<feature type="region of interest" description="Disordered" evidence="4">
    <location>
        <begin position="184"/>
        <end position="231"/>
    </location>
</feature>
<name>A0AAU9K659_9CILI</name>
<dbReference type="PROSITE" id="PS50222">
    <property type="entry name" value="EF_HAND_2"/>
    <property type="match status" value="7"/>
</dbReference>
<dbReference type="InterPro" id="IPR028034">
    <property type="entry name" value="HU-CCDC81"/>
</dbReference>
<dbReference type="InterPro" id="IPR002048">
    <property type="entry name" value="EF_hand_dom"/>
</dbReference>
<dbReference type="PANTHER" id="PTHR34524">
    <property type="entry name" value="CALCYPHOSIN"/>
    <property type="match status" value="1"/>
</dbReference>
<dbReference type="GO" id="GO:0005509">
    <property type="term" value="F:calcium ion binding"/>
    <property type="evidence" value="ECO:0007669"/>
    <property type="project" value="InterPro"/>
</dbReference>
<dbReference type="CDD" id="cd00051">
    <property type="entry name" value="EFh"/>
    <property type="match status" value="1"/>
</dbReference>
<dbReference type="Proteomes" id="UP001162131">
    <property type="component" value="Unassembled WGS sequence"/>
</dbReference>
<feature type="domain" description="EF-hand" evidence="5">
    <location>
        <begin position="1490"/>
        <end position="1525"/>
    </location>
</feature>
<proteinExistence type="predicted"/>
<feature type="domain" description="EF-hand" evidence="5">
    <location>
        <begin position="900"/>
        <end position="935"/>
    </location>
</feature>
<dbReference type="Pfam" id="PF14908">
    <property type="entry name" value="HU-CCDC81_euk_1"/>
    <property type="match status" value="1"/>
</dbReference>
<dbReference type="PROSITE" id="PS00018">
    <property type="entry name" value="EF_HAND_1"/>
    <property type="match status" value="3"/>
</dbReference>
<keyword evidence="2" id="KW-0677">Repeat</keyword>
<evidence type="ECO:0000256" key="4">
    <source>
        <dbReference type="SAM" id="MobiDB-lite"/>
    </source>
</evidence>
<dbReference type="PANTHER" id="PTHR34524:SF6">
    <property type="entry name" value="CALCYPHOSINE LIKE"/>
    <property type="match status" value="1"/>
</dbReference>
<keyword evidence="1" id="KW-0479">Metal-binding</keyword>
<feature type="domain" description="EF-hand" evidence="5">
    <location>
        <begin position="1455"/>
        <end position="1484"/>
    </location>
</feature>
<protein>
    <recommendedName>
        <fullName evidence="5">EF-hand domain-containing protein</fullName>
    </recommendedName>
</protein>
<keyword evidence="7" id="KW-1185">Reference proteome</keyword>
<gene>
    <name evidence="6" type="ORF">BSTOLATCC_MIC58308</name>
</gene>
<organism evidence="6 7">
    <name type="scientific">Blepharisma stoltei</name>
    <dbReference type="NCBI Taxonomy" id="1481888"/>
    <lineage>
        <taxon>Eukaryota</taxon>
        <taxon>Sar</taxon>
        <taxon>Alveolata</taxon>
        <taxon>Ciliophora</taxon>
        <taxon>Postciliodesmatophora</taxon>
        <taxon>Heterotrichea</taxon>
        <taxon>Heterotrichida</taxon>
        <taxon>Blepharismidae</taxon>
        <taxon>Blepharisma</taxon>
    </lineage>
</organism>
<comment type="caution">
    <text evidence="6">The sequence shown here is derived from an EMBL/GenBank/DDBJ whole genome shotgun (WGS) entry which is preliminary data.</text>
</comment>
<dbReference type="InterPro" id="IPR040673">
    <property type="entry name" value="CCDC81_HU_dom_2"/>
</dbReference>